<keyword evidence="1" id="KW-0472">Membrane</keyword>
<dbReference type="Proteomes" id="UP001059041">
    <property type="component" value="Linkage Group LG1"/>
</dbReference>
<name>A0A9W7X5U3_TRIRA</name>
<keyword evidence="1" id="KW-0812">Transmembrane</keyword>
<reference evidence="2" key="1">
    <citation type="submission" date="2021-02" db="EMBL/GenBank/DDBJ databases">
        <title>Comparative genomics reveals that relaxation of natural selection precedes convergent phenotypic evolution of cavefish.</title>
        <authorList>
            <person name="Peng Z."/>
        </authorList>
    </citation>
    <scope>NUCLEOTIDE SEQUENCE</scope>
    <source>
        <tissue evidence="2">Muscle</tissue>
    </source>
</reference>
<evidence type="ECO:0000256" key="1">
    <source>
        <dbReference type="SAM" id="Phobius"/>
    </source>
</evidence>
<evidence type="ECO:0000313" key="2">
    <source>
        <dbReference type="EMBL" id="KAI7814203.1"/>
    </source>
</evidence>
<dbReference type="EMBL" id="JAFHDT010000001">
    <property type="protein sequence ID" value="KAI7814203.1"/>
    <property type="molecule type" value="Genomic_DNA"/>
</dbReference>
<feature type="transmembrane region" description="Helical" evidence="1">
    <location>
        <begin position="20"/>
        <end position="39"/>
    </location>
</feature>
<dbReference type="AlphaFoldDB" id="A0A9W7X5U3"/>
<sequence>MREQAVGGEPGASDNGAAEMFWTHSIYYWFGSLAAAWIINRFTAAPKESNQWPPLCNARRKECANEYTCGYRLKTLPPTLTKPENNFPSAKLETHIVSKNFPMDSVAGCVGKCTALGSFLEFRAQIQRPFHSPLWNVHKYSLDRGLRVGAKCGRLGS</sequence>
<comment type="caution">
    <text evidence="2">The sequence shown here is derived from an EMBL/GenBank/DDBJ whole genome shotgun (WGS) entry which is preliminary data.</text>
</comment>
<protein>
    <submittedName>
        <fullName evidence="2">Uncharacterized protein</fullName>
    </submittedName>
</protein>
<keyword evidence="3" id="KW-1185">Reference proteome</keyword>
<gene>
    <name evidence="2" type="ORF">IRJ41_010042</name>
</gene>
<evidence type="ECO:0000313" key="3">
    <source>
        <dbReference type="Proteomes" id="UP001059041"/>
    </source>
</evidence>
<keyword evidence="1" id="KW-1133">Transmembrane helix</keyword>
<proteinExistence type="predicted"/>
<accession>A0A9W7X5U3</accession>
<organism evidence="2 3">
    <name type="scientific">Triplophysa rosa</name>
    <name type="common">Cave loach</name>
    <dbReference type="NCBI Taxonomy" id="992332"/>
    <lineage>
        <taxon>Eukaryota</taxon>
        <taxon>Metazoa</taxon>
        <taxon>Chordata</taxon>
        <taxon>Craniata</taxon>
        <taxon>Vertebrata</taxon>
        <taxon>Euteleostomi</taxon>
        <taxon>Actinopterygii</taxon>
        <taxon>Neopterygii</taxon>
        <taxon>Teleostei</taxon>
        <taxon>Ostariophysi</taxon>
        <taxon>Cypriniformes</taxon>
        <taxon>Nemacheilidae</taxon>
        <taxon>Triplophysa</taxon>
    </lineage>
</organism>